<evidence type="ECO:0000256" key="1">
    <source>
        <dbReference type="ARBA" id="ARBA00004609"/>
    </source>
</evidence>
<feature type="chain" id="PRO_5034755423" evidence="13">
    <location>
        <begin position="24"/>
        <end position="558"/>
    </location>
</feature>
<reference evidence="14" key="1">
    <citation type="submission" date="2025-08" db="UniProtKB">
        <authorList>
            <consortium name="Ensembl"/>
        </authorList>
    </citation>
    <scope>IDENTIFICATION</scope>
</reference>
<evidence type="ECO:0000256" key="10">
    <source>
        <dbReference type="ARBA" id="ARBA00023288"/>
    </source>
</evidence>
<name>A0A8C2W9F9_CYCLU</name>
<dbReference type="PANTHER" id="PTHR10822">
    <property type="entry name" value="GLYPICAN"/>
    <property type="match status" value="1"/>
</dbReference>
<evidence type="ECO:0000256" key="11">
    <source>
        <dbReference type="RuleBase" id="RU003518"/>
    </source>
</evidence>
<keyword evidence="6 12" id="KW-0654">Proteoglycan</keyword>
<keyword evidence="5 13" id="KW-0732">Signal</keyword>
<evidence type="ECO:0000256" key="7">
    <source>
        <dbReference type="ARBA" id="ARBA00023136"/>
    </source>
</evidence>
<protein>
    <submittedName>
        <fullName evidence="14">Glypican 6a</fullName>
    </submittedName>
</protein>
<proteinExistence type="inferred from homology"/>
<evidence type="ECO:0000256" key="5">
    <source>
        <dbReference type="ARBA" id="ARBA00022729"/>
    </source>
</evidence>
<dbReference type="GO" id="GO:0016477">
    <property type="term" value="P:cell migration"/>
    <property type="evidence" value="ECO:0007669"/>
    <property type="project" value="TreeGrafter"/>
</dbReference>
<evidence type="ECO:0000256" key="9">
    <source>
        <dbReference type="ARBA" id="ARBA00023207"/>
    </source>
</evidence>
<feature type="signal peptide" evidence="13">
    <location>
        <begin position="1"/>
        <end position="23"/>
    </location>
</feature>
<dbReference type="Ensembl" id="ENSCLMT00005000876.1">
    <property type="protein sequence ID" value="ENSCLMP00005000796.1"/>
    <property type="gene ID" value="ENSCLMG00005000509.1"/>
</dbReference>
<dbReference type="AlphaFoldDB" id="A0A8C2W9F9"/>
<comment type="subcellular location">
    <subcellularLocation>
        <location evidence="1 12">Cell membrane</location>
        <topology evidence="1 12">Lipid-anchor</topology>
        <topology evidence="1 12">GPI-anchor</topology>
    </subcellularLocation>
</comment>
<dbReference type="GO" id="GO:0045202">
    <property type="term" value="C:synapse"/>
    <property type="evidence" value="ECO:0007669"/>
    <property type="project" value="TreeGrafter"/>
</dbReference>
<comment type="function">
    <text evidence="12">Cell surface proteoglycan.</text>
</comment>
<accession>A0A8C2W9F9</accession>
<dbReference type="GO" id="GO:0009986">
    <property type="term" value="C:cell surface"/>
    <property type="evidence" value="ECO:0007669"/>
    <property type="project" value="TreeGrafter"/>
</dbReference>
<dbReference type="GO" id="GO:0098552">
    <property type="term" value="C:side of membrane"/>
    <property type="evidence" value="ECO:0007669"/>
    <property type="project" value="UniProtKB-KW"/>
</dbReference>
<dbReference type="GO" id="GO:1905475">
    <property type="term" value="P:regulation of protein localization to membrane"/>
    <property type="evidence" value="ECO:0007669"/>
    <property type="project" value="TreeGrafter"/>
</dbReference>
<evidence type="ECO:0000256" key="3">
    <source>
        <dbReference type="ARBA" id="ARBA00022475"/>
    </source>
</evidence>
<dbReference type="PANTHER" id="PTHR10822:SF31">
    <property type="entry name" value="GLYPICAN-6"/>
    <property type="match status" value="1"/>
</dbReference>
<evidence type="ECO:0000256" key="6">
    <source>
        <dbReference type="ARBA" id="ARBA00022974"/>
    </source>
</evidence>
<keyword evidence="8" id="KW-0325">Glycoprotein</keyword>
<evidence type="ECO:0000256" key="4">
    <source>
        <dbReference type="ARBA" id="ARBA00022622"/>
    </source>
</evidence>
<evidence type="ECO:0000256" key="8">
    <source>
        <dbReference type="ARBA" id="ARBA00023180"/>
    </source>
</evidence>
<keyword evidence="3" id="KW-1003">Cell membrane</keyword>
<evidence type="ECO:0000313" key="15">
    <source>
        <dbReference type="Proteomes" id="UP000694565"/>
    </source>
</evidence>
<dbReference type="InterPro" id="IPR001863">
    <property type="entry name" value="Glypican"/>
</dbReference>
<keyword evidence="15" id="KW-1185">Reference proteome</keyword>
<sequence>MYAMWRLQVSFCTLWLLLSLSSAAESKARSCSDARQAYNAKGFSLVNVPHQEISGEHLRVCPQGYTCCTSEMEDRLNQESKVEFENLVEESSRTMRTTFVSRHKKFDEFFLELLDNSEKSFNSMFTRTYRKLYMQNSEVFQDLFTELKRYYTGGNVNLEEMLNDFWSRLLERMFQLLNSQYQFTDDYLECVSKYTDQLKPFGDVPRKLKARVTRAFIAARTFVQGLMVGREVANRVAKVNVIPACVRALTKMLYCPYCRSMPGLKPCHNYCHNVMRGCLANQADLDAEWNLFIDAMLLVADRLDGPLNIESVVQPVDIMISDAILTMQENSMQVSVIDIKNKLKESKRFWSNLPDDICAKGKLTESDDDQCWNSHTKGRYFPEVVKEGLTNQVNNPEVDVDITRPDTLIRQQIMALRVMTNKLKNAYNGNDIYFQDSSKFSNPSGVSSNQMCDCMTTFLLPSCLFVHLKPRTAAAKCFAEINISQKQASLGKSKQYAMHLVCFVSGTFLFRDLSFAHTAIHNRQFWPFEITQNLFFCSVTCKKSPGTYDEKKVCREVS</sequence>
<dbReference type="PROSITE" id="PS01207">
    <property type="entry name" value="GLYPICAN"/>
    <property type="match status" value="1"/>
</dbReference>
<reference evidence="14" key="2">
    <citation type="submission" date="2025-09" db="UniProtKB">
        <authorList>
            <consortium name="Ensembl"/>
        </authorList>
    </citation>
    <scope>IDENTIFICATION</scope>
</reference>
<comment type="similarity">
    <text evidence="2 11">Belongs to the glypican family.</text>
</comment>
<dbReference type="GO" id="GO:0005886">
    <property type="term" value="C:plasma membrane"/>
    <property type="evidence" value="ECO:0007669"/>
    <property type="project" value="UniProtKB-SubCell"/>
</dbReference>
<evidence type="ECO:0000256" key="2">
    <source>
        <dbReference type="ARBA" id="ARBA00010260"/>
    </source>
</evidence>
<dbReference type="GO" id="GO:0005576">
    <property type="term" value="C:extracellular region"/>
    <property type="evidence" value="ECO:0007669"/>
    <property type="project" value="TreeGrafter"/>
</dbReference>
<evidence type="ECO:0000313" key="14">
    <source>
        <dbReference type="Ensembl" id="ENSCLMP00005000796.1"/>
    </source>
</evidence>
<keyword evidence="9 12" id="KW-0357">Heparan sulfate</keyword>
<organism evidence="14 15">
    <name type="scientific">Cyclopterus lumpus</name>
    <name type="common">Lumpsucker</name>
    <dbReference type="NCBI Taxonomy" id="8103"/>
    <lineage>
        <taxon>Eukaryota</taxon>
        <taxon>Metazoa</taxon>
        <taxon>Chordata</taxon>
        <taxon>Craniata</taxon>
        <taxon>Vertebrata</taxon>
        <taxon>Euteleostomi</taxon>
        <taxon>Actinopterygii</taxon>
        <taxon>Neopterygii</taxon>
        <taxon>Teleostei</taxon>
        <taxon>Neoteleostei</taxon>
        <taxon>Acanthomorphata</taxon>
        <taxon>Eupercaria</taxon>
        <taxon>Perciformes</taxon>
        <taxon>Cottioidei</taxon>
        <taxon>Cottales</taxon>
        <taxon>Cyclopteridae</taxon>
        <taxon>Cyclopterus</taxon>
    </lineage>
</organism>
<keyword evidence="4 12" id="KW-0336">GPI-anchor</keyword>
<dbReference type="InterPro" id="IPR019803">
    <property type="entry name" value="Glypican_CS"/>
</dbReference>
<dbReference type="Pfam" id="PF01153">
    <property type="entry name" value="Glypican"/>
    <property type="match status" value="1"/>
</dbReference>
<evidence type="ECO:0000256" key="13">
    <source>
        <dbReference type="SAM" id="SignalP"/>
    </source>
</evidence>
<dbReference type="Proteomes" id="UP000694565">
    <property type="component" value="Unplaced"/>
</dbReference>
<keyword evidence="7 12" id="KW-0472">Membrane</keyword>
<keyword evidence="10 12" id="KW-0449">Lipoprotein</keyword>
<evidence type="ECO:0000256" key="12">
    <source>
        <dbReference type="RuleBase" id="RU003519"/>
    </source>
</evidence>
<dbReference type="GO" id="GO:0009966">
    <property type="term" value="P:regulation of signal transduction"/>
    <property type="evidence" value="ECO:0007669"/>
    <property type="project" value="InterPro"/>
</dbReference>
<dbReference type="GeneTree" id="ENSGT01050000244897"/>